<keyword evidence="1" id="KW-0472">Membrane</keyword>
<dbReference type="Proteomes" id="UP001341840">
    <property type="component" value="Unassembled WGS sequence"/>
</dbReference>
<gene>
    <name evidence="2" type="ORF">PIB30_099656</name>
</gene>
<protein>
    <submittedName>
        <fullName evidence="2">Uncharacterized protein</fullName>
    </submittedName>
</protein>
<evidence type="ECO:0000313" key="2">
    <source>
        <dbReference type="EMBL" id="MED6189808.1"/>
    </source>
</evidence>
<evidence type="ECO:0000313" key="3">
    <source>
        <dbReference type="Proteomes" id="UP001341840"/>
    </source>
</evidence>
<dbReference type="EMBL" id="JASCZI010183934">
    <property type="protein sequence ID" value="MED6189808.1"/>
    <property type="molecule type" value="Genomic_DNA"/>
</dbReference>
<keyword evidence="3" id="KW-1185">Reference proteome</keyword>
<feature type="transmembrane region" description="Helical" evidence="1">
    <location>
        <begin position="20"/>
        <end position="41"/>
    </location>
</feature>
<feature type="non-terminal residue" evidence="2">
    <location>
        <position position="60"/>
    </location>
</feature>
<accession>A0ABU6WYM5</accession>
<reference evidence="2 3" key="1">
    <citation type="journal article" date="2023" name="Plants (Basel)">
        <title>Bridging the Gap: Combining Genomics and Transcriptomics Approaches to Understand Stylosanthes scabra, an Orphan Legume from the Brazilian Caatinga.</title>
        <authorList>
            <person name="Ferreira-Neto J.R.C."/>
            <person name="da Silva M.D."/>
            <person name="Binneck E."/>
            <person name="de Melo N.F."/>
            <person name="da Silva R.H."/>
            <person name="de Melo A.L.T.M."/>
            <person name="Pandolfi V."/>
            <person name="Bustamante F.O."/>
            <person name="Brasileiro-Vidal A.C."/>
            <person name="Benko-Iseppon A.M."/>
        </authorList>
    </citation>
    <scope>NUCLEOTIDE SEQUENCE [LARGE SCALE GENOMIC DNA]</scope>
    <source>
        <tissue evidence="2">Leaves</tissue>
    </source>
</reference>
<proteinExistence type="predicted"/>
<organism evidence="2 3">
    <name type="scientific">Stylosanthes scabra</name>
    <dbReference type="NCBI Taxonomy" id="79078"/>
    <lineage>
        <taxon>Eukaryota</taxon>
        <taxon>Viridiplantae</taxon>
        <taxon>Streptophyta</taxon>
        <taxon>Embryophyta</taxon>
        <taxon>Tracheophyta</taxon>
        <taxon>Spermatophyta</taxon>
        <taxon>Magnoliopsida</taxon>
        <taxon>eudicotyledons</taxon>
        <taxon>Gunneridae</taxon>
        <taxon>Pentapetalae</taxon>
        <taxon>rosids</taxon>
        <taxon>fabids</taxon>
        <taxon>Fabales</taxon>
        <taxon>Fabaceae</taxon>
        <taxon>Papilionoideae</taxon>
        <taxon>50 kb inversion clade</taxon>
        <taxon>dalbergioids sensu lato</taxon>
        <taxon>Dalbergieae</taxon>
        <taxon>Pterocarpus clade</taxon>
        <taxon>Stylosanthes</taxon>
    </lineage>
</organism>
<comment type="caution">
    <text evidence="2">The sequence shown here is derived from an EMBL/GenBank/DDBJ whole genome shotgun (WGS) entry which is preliminary data.</text>
</comment>
<evidence type="ECO:0000256" key="1">
    <source>
        <dbReference type="SAM" id="Phobius"/>
    </source>
</evidence>
<keyword evidence="1" id="KW-0812">Transmembrane</keyword>
<sequence length="60" mass="6530">MAFVVNVQFCHYPALFPFHLATTMVAGVGAAMVVVTVVGVLRPASPPRRLPCPLFCYLPR</sequence>
<keyword evidence="1" id="KW-1133">Transmembrane helix</keyword>
<name>A0ABU6WYM5_9FABA</name>